<evidence type="ECO:0000313" key="3">
    <source>
        <dbReference type="EMBL" id="PRX99947.1"/>
    </source>
</evidence>
<reference evidence="3 4" key="1">
    <citation type="submission" date="2018-03" db="EMBL/GenBank/DDBJ databases">
        <title>Genomic Encyclopedia of Archaeal and Bacterial Type Strains, Phase II (KMG-II): from individual species to whole genera.</title>
        <authorList>
            <person name="Goeker M."/>
        </authorList>
    </citation>
    <scope>NUCLEOTIDE SEQUENCE [LARGE SCALE GENOMIC DNA]</scope>
    <source>
        <strain evidence="3 4">DSM 45601</strain>
    </source>
</reference>
<keyword evidence="4" id="KW-1185">Reference proteome</keyword>
<dbReference type="EMBL" id="PVZC01000003">
    <property type="protein sequence ID" value="PRX99947.1"/>
    <property type="molecule type" value="Genomic_DNA"/>
</dbReference>
<evidence type="ECO:0008006" key="5">
    <source>
        <dbReference type="Google" id="ProtNLM"/>
    </source>
</evidence>
<feature type="signal peptide" evidence="2">
    <location>
        <begin position="1"/>
        <end position="20"/>
    </location>
</feature>
<feature type="region of interest" description="Disordered" evidence="1">
    <location>
        <begin position="164"/>
        <end position="186"/>
    </location>
</feature>
<dbReference type="PROSITE" id="PS51257">
    <property type="entry name" value="PROKAR_LIPOPROTEIN"/>
    <property type="match status" value="1"/>
</dbReference>
<feature type="region of interest" description="Disordered" evidence="1">
    <location>
        <begin position="21"/>
        <end position="72"/>
    </location>
</feature>
<protein>
    <recommendedName>
        <fullName evidence="5">Lipoprotein</fullName>
    </recommendedName>
</protein>
<dbReference type="RefSeq" id="WP_170140965.1">
    <property type="nucleotide sequence ID" value="NZ_PVZC01000003.1"/>
</dbReference>
<proteinExistence type="predicted"/>
<evidence type="ECO:0000313" key="4">
    <source>
        <dbReference type="Proteomes" id="UP000237846"/>
    </source>
</evidence>
<evidence type="ECO:0000256" key="1">
    <source>
        <dbReference type="SAM" id="MobiDB-lite"/>
    </source>
</evidence>
<dbReference type="AlphaFoldDB" id="A0A2T0Q7X3"/>
<dbReference type="Proteomes" id="UP000237846">
    <property type="component" value="Unassembled WGS sequence"/>
</dbReference>
<keyword evidence="2" id="KW-0732">Signal</keyword>
<feature type="compositionally biased region" description="Low complexity" evidence="1">
    <location>
        <begin position="29"/>
        <end position="70"/>
    </location>
</feature>
<accession>A0A2T0Q7X3</accession>
<comment type="caution">
    <text evidence="3">The sequence shown here is derived from an EMBL/GenBank/DDBJ whole genome shotgun (WGS) entry which is preliminary data.</text>
</comment>
<feature type="chain" id="PRO_5038947435" description="Lipoprotein" evidence="2">
    <location>
        <begin position="21"/>
        <end position="186"/>
    </location>
</feature>
<name>A0A2T0Q7X3_9ACTN</name>
<organism evidence="3 4">
    <name type="scientific">Allonocardiopsis opalescens</name>
    <dbReference type="NCBI Taxonomy" id="1144618"/>
    <lineage>
        <taxon>Bacteria</taxon>
        <taxon>Bacillati</taxon>
        <taxon>Actinomycetota</taxon>
        <taxon>Actinomycetes</taxon>
        <taxon>Streptosporangiales</taxon>
        <taxon>Allonocardiopsis</taxon>
    </lineage>
</organism>
<evidence type="ECO:0000256" key="2">
    <source>
        <dbReference type="SAM" id="SignalP"/>
    </source>
</evidence>
<sequence length="186" mass="18895">MQRAHARSTALAAAAALVLAGCGTGGPDTTGAPPSARPGPSGAAPLSAAPDSSAAAPSDSPSPSASPSADVTGDTQVWNLWRDESGRPQQAPAGLVLSEFSTLNELAWHGWQADTASGTGMLSGTWCLPECTEDPFPVEIVLGDPAPVEGTDYFTTYEITWQGAPPPGMEDGFDDGAHPGELLLPQ</sequence>
<gene>
    <name evidence="3" type="ORF">CLV72_103555</name>
</gene>